<dbReference type="PANTHER" id="PTHR43201">
    <property type="entry name" value="ACYL-COA SYNTHETASE"/>
    <property type="match status" value="1"/>
</dbReference>
<dbReference type="Gene3D" id="3.40.50.12780">
    <property type="entry name" value="N-terminal domain of ligase-like"/>
    <property type="match status" value="1"/>
</dbReference>
<evidence type="ECO:0000259" key="2">
    <source>
        <dbReference type="Pfam" id="PF00501"/>
    </source>
</evidence>
<evidence type="ECO:0000259" key="3">
    <source>
        <dbReference type="Pfam" id="PF13193"/>
    </source>
</evidence>
<accession>A0A3S0X8R1</accession>
<dbReference type="SUPFAM" id="SSF56801">
    <property type="entry name" value="Acetyl-CoA synthetase-like"/>
    <property type="match status" value="1"/>
</dbReference>
<dbReference type="InterPro" id="IPR020845">
    <property type="entry name" value="AMP-binding_CS"/>
</dbReference>
<dbReference type="GO" id="GO:0006631">
    <property type="term" value="P:fatty acid metabolic process"/>
    <property type="evidence" value="ECO:0007669"/>
    <property type="project" value="TreeGrafter"/>
</dbReference>
<dbReference type="CDD" id="cd05941">
    <property type="entry name" value="MCS"/>
    <property type="match status" value="1"/>
</dbReference>
<dbReference type="AlphaFoldDB" id="A0A3S0X8R1"/>
<dbReference type="EMBL" id="RZIJ01000021">
    <property type="protein sequence ID" value="RUQ66426.1"/>
    <property type="molecule type" value="Genomic_DNA"/>
</dbReference>
<dbReference type="Proteomes" id="UP000280346">
    <property type="component" value="Unassembled WGS sequence"/>
</dbReference>
<dbReference type="Pfam" id="PF13193">
    <property type="entry name" value="AMP-binding_C"/>
    <property type="match status" value="1"/>
</dbReference>
<reference evidence="4 5" key="1">
    <citation type="submission" date="2018-12" db="EMBL/GenBank/DDBJ databases">
        <authorList>
            <person name="Yang Y."/>
        </authorList>
    </citation>
    <scope>NUCLEOTIDE SEQUENCE [LARGE SCALE GENOMIC DNA]</scope>
    <source>
        <strain evidence="4 5">GSF71</strain>
    </source>
</reference>
<name>A0A3S0X8R1_9PROT</name>
<sequence>MTENLYSLLLPSDPQDDARAALRTETDAVWSYGDLRRTAGRIARLLHETGVIRGDRVAVQVEKSPEALCLYLAVLQLGAVYLPLNTAYTLTELRYFLGDAEPAVFVGPPHSAGEVEALDPSVARKVLTLAPDGGGSLMEACRDLAPWDAVADVTADEVAAILYTSGTTGRPKGAMITHGNLGYTARTLTRLWGVTESDVLLHGLPIFHAHGLFIAINTMLLGRASILFLAKFNADRVVALLPRATLFMGVPTLYTRLLADPHLTPALCRAMRLFTCGSAPLSAETFARFEERTGHRILERYGMTETAIITTNPLEGERVPGTVGYPLPGLEIRVADEAGRAVAPGEVGGLELRGPNVFKGYWRMPEKTAAEFRPDGFFITGDLVSLAPDGRVSIVSRAKDLIISGGYNVYPREVESVLGRIAGVRDAAVIGVPHPDFGEGVMAVVERQPECGALDGAEIVAQAARELAGYKLPKIVVIQDSLPRNAMGKVQKNELRERHKDAFKR</sequence>
<feature type="domain" description="AMP-dependent synthetase/ligase" evidence="2">
    <location>
        <begin position="20"/>
        <end position="362"/>
    </location>
</feature>
<keyword evidence="5" id="KW-1185">Reference proteome</keyword>
<gene>
    <name evidence="4" type="ORF">EJ913_22760</name>
</gene>
<proteinExistence type="inferred from homology"/>
<dbReference type="InterPro" id="IPR045851">
    <property type="entry name" value="AMP-bd_C_sf"/>
</dbReference>
<dbReference type="InterPro" id="IPR042099">
    <property type="entry name" value="ANL_N_sf"/>
</dbReference>
<dbReference type="OrthoDB" id="9803968at2"/>
<dbReference type="PANTHER" id="PTHR43201:SF8">
    <property type="entry name" value="ACYL-COA SYNTHETASE FAMILY MEMBER 3"/>
    <property type="match status" value="1"/>
</dbReference>
<comment type="caution">
    <text evidence="4">The sequence shown here is derived from an EMBL/GenBank/DDBJ whole genome shotgun (WGS) entry which is preliminary data.</text>
</comment>
<evidence type="ECO:0000256" key="1">
    <source>
        <dbReference type="ARBA" id="ARBA00006432"/>
    </source>
</evidence>
<dbReference type="PROSITE" id="PS00455">
    <property type="entry name" value="AMP_BINDING"/>
    <property type="match status" value="1"/>
</dbReference>
<dbReference type="GO" id="GO:0031956">
    <property type="term" value="F:medium-chain fatty acid-CoA ligase activity"/>
    <property type="evidence" value="ECO:0007669"/>
    <property type="project" value="TreeGrafter"/>
</dbReference>
<feature type="domain" description="AMP-binding enzyme C-terminal" evidence="3">
    <location>
        <begin position="413"/>
        <end position="489"/>
    </location>
</feature>
<dbReference type="Pfam" id="PF00501">
    <property type="entry name" value="AMP-binding"/>
    <property type="match status" value="1"/>
</dbReference>
<comment type="similarity">
    <text evidence="1">Belongs to the ATP-dependent AMP-binding enzyme family.</text>
</comment>
<evidence type="ECO:0000313" key="4">
    <source>
        <dbReference type="EMBL" id="RUQ66426.1"/>
    </source>
</evidence>
<dbReference type="NCBIfam" id="NF005702">
    <property type="entry name" value="PRK07514.1"/>
    <property type="match status" value="1"/>
</dbReference>
<evidence type="ECO:0000313" key="5">
    <source>
        <dbReference type="Proteomes" id="UP000280346"/>
    </source>
</evidence>
<dbReference type="InterPro" id="IPR000873">
    <property type="entry name" value="AMP-dep_synth/lig_dom"/>
</dbReference>
<organism evidence="4 5">
    <name type="scientific">Azospirillum doebereinerae</name>
    <dbReference type="NCBI Taxonomy" id="92933"/>
    <lineage>
        <taxon>Bacteria</taxon>
        <taxon>Pseudomonadati</taxon>
        <taxon>Pseudomonadota</taxon>
        <taxon>Alphaproteobacteria</taxon>
        <taxon>Rhodospirillales</taxon>
        <taxon>Azospirillaceae</taxon>
        <taxon>Azospirillum</taxon>
    </lineage>
</organism>
<protein>
    <submittedName>
        <fullName evidence="4">Malonyl-CoA synthase</fullName>
    </submittedName>
</protein>
<dbReference type="Gene3D" id="3.30.300.30">
    <property type="match status" value="1"/>
</dbReference>
<dbReference type="InterPro" id="IPR025110">
    <property type="entry name" value="AMP-bd_C"/>
</dbReference>